<reference evidence="2" key="1">
    <citation type="submission" date="2021-02" db="EMBL/GenBank/DDBJ databases">
        <authorList>
            <person name="Nowell W R."/>
        </authorList>
    </citation>
    <scope>NUCLEOTIDE SEQUENCE</scope>
</reference>
<protein>
    <recommendedName>
        <fullName evidence="1">SecA DEAD-like N-terminal domain-containing protein</fullName>
    </recommendedName>
</protein>
<comment type="caution">
    <text evidence="2">The sequence shown here is derived from an EMBL/GenBank/DDBJ whole genome shotgun (WGS) entry which is preliminary data.</text>
</comment>
<dbReference type="EMBL" id="CAJNOR010001444">
    <property type="protein sequence ID" value="CAF1144245.1"/>
    <property type="molecule type" value="Genomic_DNA"/>
</dbReference>
<dbReference type="InterPro" id="IPR011115">
    <property type="entry name" value="SecA_DEAD"/>
</dbReference>
<evidence type="ECO:0000259" key="1">
    <source>
        <dbReference type="Pfam" id="PF07517"/>
    </source>
</evidence>
<evidence type="ECO:0000313" key="4">
    <source>
        <dbReference type="Proteomes" id="UP000663828"/>
    </source>
</evidence>
<dbReference type="InterPro" id="IPR027417">
    <property type="entry name" value="P-loop_NTPase"/>
</dbReference>
<dbReference type="GO" id="GO:0005524">
    <property type="term" value="F:ATP binding"/>
    <property type="evidence" value="ECO:0007669"/>
    <property type="project" value="InterPro"/>
</dbReference>
<dbReference type="EMBL" id="CAJNOJ010000340">
    <property type="protein sequence ID" value="CAF1407734.1"/>
    <property type="molecule type" value="Genomic_DNA"/>
</dbReference>
<accession>A0A814S794</accession>
<dbReference type="GO" id="GO:0017038">
    <property type="term" value="P:protein import"/>
    <property type="evidence" value="ECO:0007669"/>
    <property type="project" value="InterPro"/>
</dbReference>
<dbReference type="GO" id="GO:0016020">
    <property type="term" value="C:membrane"/>
    <property type="evidence" value="ECO:0007669"/>
    <property type="project" value="InterPro"/>
</dbReference>
<keyword evidence="4" id="KW-1185">Reference proteome</keyword>
<sequence>MFDTKINTNIDECLKHFQRTQGRAKIEQLTMILERDEIGSRLISEHSVLSGEDWRKRREKMQKQDDLKYVLEELTGDDLDKDTKEILEKRYALFRNVYEGLISEHLSEFNPKIQKEPNLNILISDIKSSVPVIVKKNNKVEWDRSIQDQIPQILAQIFAVWTLKNTQNYNNMRGIDSAQSYLLMPHVAQIISLFRIFGIGFTKHVKVFGFRIGWKHISDDLFNNLVEVGTGEGKSVILAIVACVFALLGMDVKCSCYSEYLSQRYKNDFASLFQALGIDERIEYGTFNRLCENFLNEQCNLRDKVRDMILQNKNSLDQTNTTVQTRPKVLLIDEVDVFLSEKFYGGLYTPSVLIRDPTIKNLLSTLWNNRYLPPLRSIKNTSAYIDCAQRFSN</sequence>
<dbReference type="OrthoDB" id="7614088at2759"/>
<dbReference type="AlphaFoldDB" id="A0A814S794"/>
<dbReference type="SUPFAM" id="SSF52540">
    <property type="entry name" value="P-loop containing nucleoside triphosphate hydrolases"/>
    <property type="match status" value="1"/>
</dbReference>
<dbReference type="Proteomes" id="UP000663828">
    <property type="component" value="Unassembled WGS sequence"/>
</dbReference>
<dbReference type="Pfam" id="PF07517">
    <property type="entry name" value="SecA_DEAD"/>
    <property type="match status" value="1"/>
</dbReference>
<feature type="domain" description="SecA DEAD-like N-terminal" evidence="1">
    <location>
        <begin position="224"/>
        <end position="281"/>
    </location>
</feature>
<organism evidence="2 4">
    <name type="scientific">Adineta ricciae</name>
    <name type="common">Rotifer</name>
    <dbReference type="NCBI Taxonomy" id="249248"/>
    <lineage>
        <taxon>Eukaryota</taxon>
        <taxon>Metazoa</taxon>
        <taxon>Spiralia</taxon>
        <taxon>Gnathifera</taxon>
        <taxon>Rotifera</taxon>
        <taxon>Eurotatoria</taxon>
        <taxon>Bdelloidea</taxon>
        <taxon>Adinetida</taxon>
        <taxon>Adinetidae</taxon>
        <taxon>Adineta</taxon>
    </lineage>
</organism>
<evidence type="ECO:0000313" key="2">
    <source>
        <dbReference type="EMBL" id="CAF1144245.1"/>
    </source>
</evidence>
<evidence type="ECO:0000313" key="3">
    <source>
        <dbReference type="EMBL" id="CAF1407734.1"/>
    </source>
</evidence>
<proteinExistence type="predicted"/>
<dbReference type="Gene3D" id="3.40.50.300">
    <property type="entry name" value="P-loop containing nucleotide triphosphate hydrolases"/>
    <property type="match status" value="1"/>
</dbReference>
<dbReference type="Proteomes" id="UP000663852">
    <property type="component" value="Unassembled WGS sequence"/>
</dbReference>
<name>A0A814S794_ADIRI</name>
<gene>
    <name evidence="3" type="ORF">EDS130_LOCUS36483</name>
    <name evidence="2" type="ORF">XAT740_LOCUS20592</name>
</gene>